<organism evidence="1">
    <name type="scientific">uncultured prokaryote</name>
    <dbReference type="NCBI Taxonomy" id="198431"/>
    <lineage>
        <taxon>unclassified sequences</taxon>
        <taxon>environmental samples</taxon>
    </lineage>
</organism>
<sequence>MALFRHVISGTTPGEQWSFTLHSEGNLSAGDANAALSSAITSAYGAGFSTITAPDVVTTLASTATIDPATDGQLTRVEAVLSLAGAATEEMLPFQCATCITLVTAVANRHGRGRFYLPPLAAIVLDAGRLSASAVSNLDTAFTAFFDDLTTAGLEPVVRNRTGHVSTPVTEARVGDVIDTQRRRRNKLQEAFTVISV</sequence>
<reference evidence="1" key="1">
    <citation type="submission" date="2015-06" db="EMBL/GenBank/DDBJ databases">
        <authorList>
            <person name="Joergensen T."/>
        </authorList>
    </citation>
    <scope>NUCLEOTIDE SEQUENCE</scope>
    <source>
        <strain evidence="1">RGFK1400</strain>
    </source>
</reference>
<evidence type="ECO:0000313" key="1">
    <source>
        <dbReference type="EMBL" id="CRY97162.1"/>
    </source>
</evidence>
<dbReference type="EMBL" id="LN853950">
    <property type="protein sequence ID" value="CRY97162.1"/>
    <property type="molecule type" value="Genomic_DNA"/>
</dbReference>
<reference evidence="1" key="2">
    <citation type="submission" date="2015-07" db="EMBL/GenBank/DDBJ databases">
        <title>Plasmids, circular viruses and viroids from rat gut.</title>
        <authorList>
            <person name="Jorgensen T.J."/>
            <person name="Hansen M.A."/>
            <person name="Xu Z."/>
            <person name="Tabak M.A."/>
            <person name="Sorensen S.J."/>
            <person name="Hansen L.H."/>
        </authorList>
    </citation>
    <scope>NUCLEOTIDE SEQUENCE</scope>
    <source>
        <strain evidence="1">RGFK1400</strain>
    </source>
</reference>
<name>A0A0H5QN23_9ZZZZ</name>
<dbReference type="AlphaFoldDB" id="A0A0H5QN23"/>
<protein>
    <submittedName>
        <fullName evidence="1">Uncharacterized protein</fullName>
    </submittedName>
</protein>
<accession>A0A0H5QN23</accession>
<proteinExistence type="predicted"/>